<comment type="caution">
    <text evidence="1">The sequence shown here is derived from an EMBL/GenBank/DDBJ whole genome shotgun (WGS) entry which is preliminary data.</text>
</comment>
<evidence type="ECO:0000313" key="2">
    <source>
        <dbReference type="Proteomes" id="UP001232063"/>
    </source>
</evidence>
<reference evidence="1" key="1">
    <citation type="submission" date="2023-05" db="EMBL/GenBank/DDBJ databases">
        <authorList>
            <person name="Zhang X."/>
        </authorList>
    </citation>
    <scope>NUCLEOTIDE SEQUENCE</scope>
    <source>
        <strain evidence="1">BD1B2-1</strain>
    </source>
</reference>
<proteinExistence type="predicted"/>
<sequence>MAKGEKQVFALWDNSMVEKHETVKNKHLRAMCSSKTKRVTRIRPSFYQKCCDKTIQHIRADSWTAMERDLTDHLNEYTLSSSISILDQSGQTCHSTHHKLLKP</sequence>
<dbReference type="EMBL" id="JASJOU010000021">
    <property type="protein sequence ID" value="MDJ1506246.1"/>
    <property type="molecule type" value="Genomic_DNA"/>
</dbReference>
<dbReference type="AlphaFoldDB" id="A0AAE3R9A3"/>
<name>A0AAE3R9A3_9BACT</name>
<gene>
    <name evidence="1" type="ORF">QNI22_36645</name>
</gene>
<dbReference type="RefSeq" id="WP_314519078.1">
    <property type="nucleotide sequence ID" value="NZ_JASJOU010000021.1"/>
</dbReference>
<dbReference type="Proteomes" id="UP001232063">
    <property type="component" value="Unassembled WGS sequence"/>
</dbReference>
<accession>A0AAE3R9A3</accession>
<keyword evidence="2" id="KW-1185">Reference proteome</keyword>
<organism evidence="1 2">
    <name type="scientific">Xanthocytophaga agilis</name>
    <dbReference type="NCBI Taxonomy" id="3048010"/>
    <lineage>
        <taxon>Bacteria</taxon>
        <taxon>Pseudomonadati</taxon>
        <taxon>Bacteroidota</taxon>
        <taxon>Cytophagia</taxon>
        <taxon>Cytophagales</taxon>
        <taxon>Rhodocytophagaceae</taxon>
        <taxon>Xanthocytophaga</taxon>
    </lineage>
</organism>
<evidence type="ECO:0000313" key="1">
    <source>
        <dbReference type="EMBL" id="MDJ1506246.1"/>
    </source>
</evidence>
<protein>
    <submittedName>
        <fullName evidence="1">Uncharacterized protein</fullName>
    </submittedName>
</protein>